<keyword evidence="5" id="KW-0819">tRNA processing</keyword>
<feature type="region of interest" description="Disordered" evidence="11">
    <location>
        <begin position="134"/>
        <end position="164"/>
    </location>
</feature>
<dbReference type="InParanoid" id="A0A0V0QCR8"/>
<dbReference type="EC" id="3.1.26.11" evidence="4"/>
<reference evidence="12 13" key="1">
    <citation type="journal article" date="2015" name="Sci. Rep.">
        <title>Genome of the facultative scuticociliatosis pathogen Pseudocohnilembus persalinus provides insight into its virulence through horizontal gene transfer.</title>
        <authorList>
            <person name="Xiong J."/>
            <person name="Wang G."/>
            <person name="Cheng J."/>
            <person name="Tian M."/>
            <person name="Pan X."/>
            <person name="Warren A."/>
            <person name="Jiang C."/>
            <person name="Yuan D."/>
            <person name="Miao W."/>
        </authorList>
    </citation>
    <scope>NUCLEOTIDE SEQUENCE [LARGE SCALE GENOMIC DNA]</scope>
    <source>
        <strain evidence="12">36N120E</strain>
    </source>
</reference>
<evidence type="ECO:0000256" key="2">
    <source>
        <dbReference type="ARBA" id="ARBA00001947"/>
    </source>
</evidence>
<keyword evidence="10" id="KW-0862">Zinc</keyword>
<dbReference type="EMBL" id="LDAU01000202">
    <property type="protein sequence ID" value="KRW99919.1"/>
    <property type="molecule type" value="Genomic_DNA"/>
</dbReference>
<gene>
    <name evidence="12" type="ORF">PPERSA_12595</name>
</gene>
<keyword evidence="6" id="KW-0540">Nuclease</keyword>
<feature type="compositionally biased region" description="Basic and acidic residues" evidence="11">
    <location>
        <begin position="135"/>
        <end position="155"/>
    </location>
</feature>
<evidence type="ECO:0000256" key="3">
    <source>
        <dbReference type="ARBA" id="ARBA00007823"/>
    </source>
</evidence>
<dbReference type="InterPro" id="IPR036866">
    <property type="entry name" value="RibonucZ/Hydroxyglut_hydro"/>
</dbReference>
<evidence type="ECO:0000256" key="1">
    <source>
        <dbReference type="ARBA" id="ARBA00000402"/>
    </source>
</evidence>
<dbReference type="PANTHER" id="PTHR12553:SF49">
    <property type="entry name" value="ZINC PHOSPHODIESTERASE ELAC PROTEIN 2"/>
    <property type="match status" value="1"/>
</dbReference>
<dbReference type="Gene3D" id="3.60.15.10">
    <property type="entry name" value="Ribonuclease Z/Hydroxyacylglutathione hydrolase-like"/>
    <property type="match status" value="2"/>
</dbReference>
<dbReference type="GO" id="GO:0046872">
    <property type="term" value="F:metal ion binding"/>
    <property type="evidence" value="ECO:0007669"/>
    <property type="project" value="UniProtKB-KW"/>
</dbReference>
<dbReference type="InterPro" id="IPR047151">
    <property type="entry name" value="RNZ2-like"/>
</dbReference>
<dbReference type="Pfam" id="PF23023">
    <property type="entry name" value="Anti-Pycsar_Apyc1"/>
    <property type="match status" value="1"/>
</dbReference>
<comment type="catalytic activity">
    <reaction evidence="1">
        <text>Endonucleolytic cleavage of RNA, removing extra 3' nucleotides from tRNA precursor, generating 3' termini of tRNAs. A 3'-hydroxy group is left at the tRNA terminus and a 5'-phosphoryl group is left at the trailer molecule.</text>
        <dbReference type="EC" id="3.1.26.11"/>
    </reaction>
</comment>
<evidence type="ECO:0000313" key="13">
    <source>
        <dbReference type="Proteomes" id="UP000054937"/>
    </source>
</evidence>
<keyword evidence="9" id="KW-0378">Hydrolase</keyword>
<evidence type="ECO:0000256" key="11">
    <source>
        <dbReference type="SAM" id="MobiDB-lite"/>
    </source>
</evidence>
<proteinExistence type="inferred from homology"/>
<dbReference type="PANTHER" id="PTHR12553">
    <property type="entry name" value="ZINC PHOSPHODIESTERASE ELAC PROTEIN 2"/>
    <property type="match status" value="1"/>
</dbReference>
<comment type="cofactor">
    <cofactor evidence="2">
        <name>Zn(2+)</name>
        <dbReference type="ChEBI" id="CHEBI:29105"/>
    </cofactor>
</comment>
<evidence type="ECO:0000256" key="10">
    <source>
        <dbReference type="ARBA" id="ARBA00022833"/>
    </source>
</evidence>
<keyword evidence="8" id="KW-0255">Endonuclease</keyword>
<evidence type="ECO:0000256" key="8">
    <source>
        <dbReference type="ARBA" id="ARBA00022759"/>
    </source>
</evidence>
<comment type="similarity">
    <text evidence="3">Belongs to the RNase Z family.</text>
</comment>
<evidence type="ECO:0000256" key="7">
    <source>
        <dbReference type="ARBA" id="ARBA00022723"/>
    </source>
</evidence>
<evidence type="ECO:0000256" key="4">
    <source>
        <dbReference type="ARBA" id="ARBA00012477"/>
    </source>
</evidence>
<name>A0A0V0QCR8_PSEPJ</name>
<protein>
    <recommendedName>
        <fullName evidence="4">ribonuclease Z</fullName>
        <ecNumber evidence="4">3.1.26.11</ecNumber>
    </recommendedName>
</protein>
<dbReference type="Proteomes" id="UP000054937">
    <property type="component" value="Unassembled WGS sequence"/>
</dbReference>
<comment type="caution">
    <text evidence="12">The sequence shown here is derived from an EMBL/GenBank/DDBJ whole genome shotgun (WGS) entry which is preliminary data.</text>
</comment>
<sequence length="827" mass="96815">MSISLQTIKTSVNQEIPTIYLQIETKKYLFNIPDAFQRFRPDHKINNLRGPKFFFSRLQPQYINGLFGFSQTLFSNENLSNGSQIFGPPNIKQFLQELKQSIIVGYCLQPYSVYEFGTGKYFNGINKEQIQFMQNKEEQKEESKKQEIQASEKDINNPTKNIGDNTNIYKDEHIQIIACMTQNGKQSAISCFIGVPNKIPGKVDASKLDAKGIKGKERGILLQKGELILSDGTKILADDFKDEDQASPCFLILDIQDISEIDQLEKNDQIQNFYSQNIDFKERQIQLIIHLAKPEIVKNEKYQSFMRKLVPEKKEIQPRHIFTSSQFYKTPKSEKQINEYNEVHNRKQAHMCLLQTFNQNFPNVFEKLDILNTNNDNKQQQQKEEQNIDNVLEFTDEDKLIKAWNYYQFILKPLNKIGYQQLQNYDLKEEPQFVLPQEEIKTLQQTSYKSQAENIDPFVTFLGTGSMCPSRLRNVSGILIENQGDYFLFDCGEGTYCQLIEKYGQEKTNQILKNLKSIIITHSHSDHHLGFLHLLHMRKIIFQDSDQVQKVFVTLPACMGVWYKIYSQNIENLDDFCHLVFNQQLNEYDDNFTFEYLKEQFKDQNQLDLVSDDYIKNMYEQTQKNSHLYLDMMQQCNSHLYPIPVEHCPQAYGIISKFYDKSNEKYVKITYSGDTRPCETFIKESQDADIMIHEGTFNDELQKNAESHGHSTIREAVTSAIKANAKQLIITHFSQRYSKIPKFDFEELNSENIDESQKQYLNYLKLKTVFAFDQLSGKVSQFWDYGATTWFIAKNLNIDKEETEETEQEDDKKNKKGDKKQQKKQKK</sequence>
<feature type="region of interest" description="Disordered" evidence="11">
    <location>
        <begin position="801"/>
        <end position="827"/>
    </location>
</feature>
<accession>A0A0V0QCR8</accession>
<dbReference type="GO" id="GO:0005739">
    <property type="term" value="C:mitochondrion"/>
    <property type="evidence" value="ECO:0007669"/>
    <property type="project" value="TreeGrafter"/>
</dbReference>
<keyword evidence="13" id="KW-1185">Reference proteome</keyword>
<feature type="compositionally biased region" description="Basic residues" evidence="11">
    <location>
        <begin position="814"/>
        <end position="827"/>
    </location>
</feature>
<organism evidence="12 13">
    <name type="scientific">Pseudocohnilembus persalinus</name>
    <name type="common">Ciliate</name>
    <dbReference type="NCBI Taxonomy" id="266149"/>
    <lineage>
        <taxon>Eukaryota</taxon>
        <taxon>Sar</taxon>
        <taxon>Alveolata</taxon>
        <taxon>Ciliophora</taxon>
        <taxon>Intramacronucleata</taxon>
        <taxon>Oligohymenophorea</taxon>
        <taxon>Scuticociliatia</taxon>
        <taxon>Philasterida</taxon>
        <taxon>Pseudocohnilembidae</taxon>
        <taxon>Pseudocohnilembus</taxon>
    </lineage>
</organism>
<dbReference type="GO" id="GO:0042781">
    <property type="term" value="F:3'-tRNA processing endoribonuclease activity"/>
    <property type="evidence" value="ECO:0007669"/>
    <property type="project" value="UniProtKB-EC"/>
</dbReference>
<keyword evidence="7" id="KW-0479">Metal-binding</keyword>
<dbReference type="SUPFAM" id="SSF56281">
    <property type="entry name" value="Metallo-hydrolase/oxidoreductase"/>
    <property type="match status" value="1"/>
</dbReference>
<evidence type="ECO:0000313" key="12">
    <source>
        <dbReference type="EMBL" id="KRW99919.1"/>
    </source>
</evidence>
<evidence type="ECO:0000256" key="9">
    <source>
        <dbReference type="ARBA" id="ARBA00022801"/>
    </source>
</evidence>
<dbReference type="AlphaFoldDB" id="A0A0V0QCR8"/>
<evidence type="ECO:0000256" key="6">
    <source>
        <dbReference type="ARBA" id="ARBA00022722"/>
    </source>
</evidence>
<dbReference type="OrthoDB" id="312201at2759"/>
<dbReference type="OMA" id="RCILHIN"/>
<evidence type="ECO:0000256" key="5">
    <source>
        <dbReference type="ARBA" id="ARBA00022694"/>
    </source>
</evidence>
<dbReference type="GO" id="GO:1990180">
    <property type="term" value="P:mitochondrial tRNA 3'-end processing"/>
    <property type="evidence" value="ECO:0007669"/>
    <property type="project" value="TreeGrafter"/>
</dbReference>
<dbReference type="FunCoup" id="A0A0V0QCR8">
    <property type="interactions" value="297"/>
</dbReference>